<dbReference type="AlphaFoldDB" id="A0A2H3D1Z3"/>
<dbReference type="EMBL" id="KZ293710">
    <property type="protein sequence ID" value="PBK83037.1"/>
    <property type="molecule type" value="Genomic_DNA"/>
</dbReference>
<gene>
    <name evidence="2" type="ORF">ARMGADRAFT_1089783</name>
</gene>
<dbReference type="InParanoid" id="A0A2H3D1Z3"/>
<feature type="region of interest" description="Disordered" evidence="1">
    <location>
        <begin position="117"/>
        <end position="158"/>
    </location>
</feature>
<keyword evidence="3" id="KW-1185">Reference proteome</keyword>
<dbReference type="OrthoDB" id="3032926at2759"/>
<protein>
    <submittedName>
        <fullName evidence="2">Uncharacterized protein</fullName>
    </submittedName>
</protein>
<proteinExistence type="predicted"/>
<accession>A0A2H3D1Z3</accession>
<dbReference type="STRING" id="47427.A0A2H3D1Z3"/>
<dbReference type="Proteomes" id="UP000217790">
    <property type="component" value="Unassembled WGS sequence"/>
</dbReference>
<sequence length="399" mass="42706">MASKAAAPKSALKKKKAPTPHKSKGVVKKPVLVDPSSDSDPCPTPDGEEYDADDGAAVFGDEDEESNEIEVPPVKRFRKMTADKSSPPSPRAYHPLTGEPLTGLLYVSLTAPAMPAPPLPPMESSSKLKGKEKAVAPSSPTSPSLPSSNKSPTPSGSKAINTATTIALLDSGHVDNTIYACAFHPQIDLQFHEPPSCQVLEYMKLSMLPSVPDSLTKPPTQVHSGREYVYRCHSDIDPHFICPPLLTLPCYNCTLSGYPKECKFKGKVSEEVCSRCKTGHHGPCSAHWDANQLCCAATLLDPLTLSSDGAIHCGVNCVERINAEIALLRNAMHCLHEDHEKIIGELADGLDAIASHEHGTEIIDAYMHISDFLKSFVVRLGEAARDSDAEGGASETGVI</sequence>
<organism evidence="2 3">
    <name type="scientific">Armillaria gallica</name>
    <name type="common">Bulbous honey fungus</name>
    <name type="synonym">Armillaria bulbosa</name>
    <dbReference type="NCBI Taxonomy" id="47427"/>
    <lineage>
        <taxon>Eukaryota</taxon>
        <taxon>Fungi</taxon>
        <taxon>Dikarya</taxon>
        <taxon>Basidiomycota</taxon>
        <taxon>Agaricomycotina</taxon>
        <taxon>Agaricomycetes</taxon>
        <taxon>Agaricomycetidae</taxon>
        <taxon>Agaricales</taxon>
        <taxon>Marasmiineae</taxon>
        <taxon>Physalacriaceae</taxon>
        <taxon>Armillaria</taxon>
    </lineage>
</organism>
<feature type="compositionally biased region" description="Low complexity" evidence="1">
    <location>
        <begin position="1"/>
        <end position="10"/>
    </location>
</feature>
<name>A0A2H3D1Z3_ARMGA</name>
<feature type="compositionally biased region" description="Basic residues" evidence="1">
    <location>
        <begin position="11"/>
        <end position="27"/>
    </location>
</feature>
<evidence type="ECO:0000313" key="3">
    <source>
        <dbReference type="Proteomes" id="UP000217790"/>
    </source>
</evidence>
<feature type="region of interest" description="Disordered" evidence="1">
    <location>
        <begin position="1"/>
        <end position="95"/>
    </location>
</feature>
<evidence type="ECO:0000256" key="1">
    <source>
        <dbReference type="SAM" id="MobiDB-lite"/>
    </source>
</evidence>
<feature type="compositionally biased region" description="Acidic residues" evidence="1">
    <location>
        <begin position="46"/>
        <end position="68"/>
    </location>
</feature>
<evidence type="ECO:0000313" key="2">
    <source>
        <dbReference type="EMBL" id="PBK83037.1"/>
    </source>
</evidence>
<reference evidence="3" key="1">
    <citation type="journal article" date="2017" name="Nat. Ecol. Evol.">
        <title>Genome expansion and lineage-specific genetic innovations in the forest pathogenic fungi Armillaria.</title>
        <authorList>
            <person name="Sipos G."/>
            <person name="Prasanna A.N."/>
            <person name="Walter M.C."/>
            <person name="O'Connor E."/>
            <person name="Balint B."/>
            <person name="Krizsan K."/>
            <person name="Kiss B."/>
            <person name="Hess J."/>
            <person name="Varga T."/>
            <person name="Slot J."/>
            <person name="Riley R."/>
            <person name="Boka B."/>
            <person name="Rigling D."/>
            <person name="Barry K."/>
            <person name="Lee J."/>
            <person name="Mihaltcheva S."/>
            <person name="LaButti K."/>
            <person name="Lipzen A."/>
            <person name="Waldron R."/>
            <person name="Moloney N.M."/>
            <person name="Sperisen C."/>
            <person name="Kredics L."/>
            <person name="Vagvoelgyi C."/>
            <person name="Patrignani A."/>
            <person name="Fitzpatrick D."/>
            <person name="Nagy I."/>
            <person name="Doyle S."/>
            <person name="Anderson J.B."/>
            <person name="Grigoriev I.V."/>
            <person name="Gueldener U."/>
            <person name="Muensterkoetter M."/>
            <person name="Nagy L.G."/>
        </authorList>
    </citation>
    <scope>NUCLEOTIDE SEQUENCE [LARGE SCALE GENOMIC DNA]</scope>
    <source>
        <strain evidence="3">Ar21-2</strain>
    </source>
</reference>
<feature type="compositionally biased region" description="Low complexity" evidence="1">
    <location>
        <begin position="137"/>
        <end position="155"/>
    </location>
</feature>